<feature type="non-terminal residue" evidence="1">
    <location>
        <position position="1"/>
    </location>
</feature>
<sequence>QRRIHPTFHISRLRPHYGNNDALFPRREVKTFYDFGDNDEGEWVVDEIIAHQWKGRTLSFLVRWNLGDTTWEPVAECNELEALDQYLELLGVDRVEQLPKRPRS</sequence>
<dbReference type="Proteomes" id="UP000076532">
    <property type="component" value="Unassembled WGS sequence"/>
</dbReference>
<accession>A0A166FWM0</accession>
<dbReference type="OrthoDB" id="3158924at2759"/>
<name>A0A166FWM0_9AGAM</name>
<dbReference type="InterPro" id="IPR016197">
    <property type="entry name" value="Chromo-like_dom_sf"/>
</dbReference>
<dbReference type="Gene3D" id="2.40.50.40">
    <property type="match status" value="1"/>
</dbReference>
<evidence type="ECO:0000313" key="1">
    <source>
        <dbReference type="EMBL" id="KZP17241.1"/>
    </source>
</evidence>
<dbReference type="CDD" id="cd00024">
    <property type="entry name" value="CD_CSD"/>
    <property type="match status" value="1"/>
</dbReference>
<dbReference type="STRING" id="436010.A0A166FWM0"/>
<protein>
    <recommendedName>
        <fullName evidence="3">Chromo domain-containing protein</fullName>
    </recommendedName>
</protein>
<keyword evidence="2" id="KW-1185">Reference proteome</keyword>
<evidence type="ECO:0000313" key="2">
    <source>
        <dbReference type="Proteomes" id="UP000076532"/>
    </source>
</evidence>
<proteinExistence type="predicted"/>
<organism evidence="1 2">
    <name type="scientific">Athelia psychrophila</name>
    <dbReference type="NCBI Taxonomy" id="1759441"/>
    <lineage>
        <taxon>Eukaryota</taxon>
        <taxon>Fungi</taxon>
        <taxon>Dikarya</taxon>
        <taxon>Basidiomycota</taxon>
        <taxon>Agaricomycotina</taxon>
        <taxon>Agaricomycetes</taxon>
        <taxon>Agaricomycetidae</taxon>
        <taxon>Atheliales</taxon>
        <taxon>Atheliaceae</taxon>
        <taxon>Athelia</taxon>
    </lineage>
</organism>
<gene>
    <name evidence="1" type="ORF">FIBSPDRAFT_747368</name>
</gene>
<dbReference type="SUPFAM" id="SSF54160">
    <property type="entry name" value="Chromo domain-like"/>
    <property type="match status" value="1"/>
</dbReference>
<dbReference type="AlphaFoldDB" id="A0A166FWM0"/>
<reference evidence="1 2" key="1">
    <citation type="journal article" date="2016" name="Mol. Biol. Evol.">
        <title>Comparative Genomics of Early-Diverging Mushroom-Forming Fungi Provides Insights into the Origins of Lignocellulose Decay Capabilities.</title>
        <authorList>
            <person name="Nagy L.G."/>
            <person name="Riley R."/>
            <person name="Tritt A."/>
            <person name="Adam C."/>
            <person name="Daum C."/>
            <person name="Floudas D."/>
            <person name="Sun H."/>
            <person name="Yadav J.S."/>
            <person name="Pangilinan J."/>
            <person name="Larsson K.H."/>
            <person name="Matsuura K."/>
            <person name="Barry K."/>
            <person name="Labutti K."/>
            <person name="Kuo R."/>
            <person name="Ohm R.A."/>
            <person name="Bhattacharya S.S."/>
            <person name="Shirouzu T."/>
            <person name="Yoshinaga Y."/>
            <person name="Martin F.M."/>
            <person name="Grigoriev I.V."/>
            <person name="Hibbett D.S."/>
        </authorList>
    </citation>
    <scope>NUCLEOTIDE SEQUENCE [LARGE SCALE GENOMIC DNA]</scope>
    <source>
        <strain evidence="1 2">CBS 109695</strain>
    </source>
</reference>
<evidence type="ECO:0008006" key="3">
    <source>
        <dbReference type="Google" id="ProtNLM"/>
    </source>
</evidence>
<dbReference type="EMBL" id="KV417584">
    <property type="protein sequence ID" value="KZP17241.1"/>
    <property type="molecule type" value="Genomic_DNA"/>
</dbReference>